<dbReference type="SMART" id="SM00131">
    <property type="entry name" value="KU"/>
    <property type="match status" value="1"/>
</dbReference>
<dbReference type="InterPro" id="IPR036880">
    <property type="entry name" value="Kunitz_BPTI_sf"/>
</dbReference>
<dbReference type="AlphaFoldDB" id="A0A8B6E4G9"/>
<organism evidence="2 3">
    <name type="scientific">Mytilus galloprovincialis</name>
    <name type="common">Mediterranean mussel</name>
    <dbReference type="NCBI Taxonomy" id="29158"/>
    <lineage>
        <taxon>Eukaryota</taxon>
        <taxon>Metazoa</taxon>
        <taxon>Spiralia</taxon>
        <taxon>Lophotrochozoa</taxon>
        <taxon>Mollusca</taxon>
        <taxon>Bivalvia</taxon>
        <taxon>Autobranchia</taxon>
        <taxon>Pteriomorphia</taxon>
        <taxon>Mytilida</taxon>
        <taxon>Mytiloidea</taxon>
        <taxon>Mytilidae</taxon>
        <taxon>Mytilinae</taxon>
        <taxon>Mytilus</taxon>
    </lineage>
</organism>
<gene>
    <name evidence="2" type="ORF">MGAL_10B019638</name>
</gene>
<feature type="non-terminal residue" evidence="2">
    <location>
        <position position="1"/>
    </location>
</feature>
<feature type="domain" description="BPTI/Kunitz inhibitor" evidence="1">
    <location>
        <begin position="17"/>
        <end position="60"/>
    </location>
</feature>
<accession>A0A8B6E4G9</accession>
<evidence type="ECO:0000313" key="3">
    <source>
        <dbReference type="Proteomes" id="UP000596742"/>
    </source>
</evidence>
<dbReference type="PRINTS" id="PR00759">
    <property type="entry name" value="BASICPTASE"/>
</dbReference>
<dbReference type="InterPro" id="IPR002223">
    <property type="entry name" value="Kunitz_BPTI"/>
</dbReference>
<comment type="caution">
    <text evidence="2">The sequence shown here is derived from an EMBL/GenBank/DDBJ whole genome shotgun (WGS) entry which is preliminary data.</text>
</comment>
<dbReference type="PROSITE" id="PS00280">
    <property type="entry name" value="BPTI_KUNITZ_1"/>
    <property type="match status" value="1"/>
</dbReference>
<dbReference type="PROSITE" id="PS50279">
    <property type="entry name" value="BPTI_KUNITZ_2"/>
    <property type="match status" value="1"/>
</dbReference>
<dbReference type="SUPFAM" id="SSF57362">
    <property type="entry name" value="BPTI-like"/>
    <property type="match status" value="1"/>
</dbReference>
<dbReference type="Pfam" id="PF00014">
    <property type="entry name" value="Kunitz_BPTI"/>
    <property type="match status" value="1"/>
</dbReference>
<dbReference type="Gene3D" id="4.10.410.10">
    <property type="entry name" value="Pancreatic trypsin inhibitor Kunitz domain"/>
    <property type="match status" value="1"/>
</dbReference>
<evidence type="ECO:0000259" key="1">
    <source>
        <dbReference type="PROSITE" id="PS50279"/>
    </source>
</evidence>
<sequence length="64" mass="7098">EELRETGINKCLPFSDCLLPTDSGPCDAYFPRYSTPQFVHDGCRGNGNNFLSIGECEKNCVPIK</sequence>
<dbReference type="Proteomes" id="UP000596742">
    <property type="component" value="Unassembled WGS sequence"/>
</dbReference>
<dbReference type="GO" id="GO:0004867">
    <property type="term" value="F:serine-type endopeptidase inhibitor activity"/>
    <property type="evidence" value="ECO:0007669"/>
    <property type="project" value="InterPro"/>
</dbReference>
<reference evidence="2" key="1">
    <citation type="submission" date="2018-11" db="EMBL/GenBank/DDBJ databases">
        <authorList>
            <person name="Alioto T."/>
            <person name="Alioto T."/>
        </authorList>
    </citation>
    <scope>NUCLEOTIDE SEQUENCE</scope>
</reference>
<keyword evidence="3" id="KW-1185">Reference proteome</keyword>
<dbReference type="EMBL" id="UYJE01004499">
    <property type="protein sequence ID" value="VDI28468.1"/>
    <property type="molecule type" value="Genomic_DNA"/>
</dbReference>
<name>A0A8B6E4G9_MYTGA</name>
<dbReference type="InterPro" id="IPR020901">
    <property type="entry name" value="Prtase_inh_Kunz-CS"/>
</dbReference>
<dbReference type="OrthoDB" id="4473401at2759"/>
<protein>
    <recommendedName>
        <fullName evidence="1">BPTI/Kunitz inhibitor domain-containing protein</fullName>
    </recommendedName>
</protein>
<proteinExistence type="predicted"/>
<evidence type="ECO:0000313" key="2">
    <source>
        <dbReference type="EMBL" id="VDI28468.1"/>
    </source>
</evidence>